<evidence type="ECO:0000313" key="3">
    <source>
        <dbReference type="EMBL" id="MCG2672913.1"/>
    </source>
</evidence>
<keyword evidence="1" id="KW-0812">Transmembrane</keyword>
<evidence type="ECO:0000313" key="5">
    <source>
        <dbReference type="Proteomes" id="UP001139054"/>
    </source>
</evidence>
<name>A0A9X1RJN9_9BRAD</name>
<comment type="caution">
    <text evidence="2">The sequence shown here is derived from an EMBL/GenBank/DDBJ whole genome shotgun (WGS) entry which is preliminary data.</text>
</comment>
<organism evidence="2 5">
    <name type="scientific">Bradyrhizobium zhengyangense</name>
    <dbReference type="NCBI Taxonomy" id="2911009"/>
    <lineage>
        <taxon>Bacteria</taxon>
        <taxon>Pseudomonadati</taxon>
        <taxon>Pseudomonadota</taxon>
        <taxon>Alphaproteobacteria</taxon>
        <taxon>Hyphomicrobiales</taxon>
        <taxon>Nitrobacteraceae</taxon>
        <taxon>Bradyrhizobium</taxon>
    </lineage>
</organism>
<dbReference type="RefSeq" id="WP_237861326.1">
    <property type="nucleotide sequence ID" value="NZ_JAKLTY010000088.1"/>
</dbReference>
<evidence type="ECO:0000313" key="2">
    <source>
        <dbReference type="EMBL" id="MCG2633251.1"/>
    </source>
</evidence>
<evidence type="ECO:0000313" key="4">
    <source>
        <dbReference type="Proteomes" id="UP001139012"/>
    </source>
</evidence>
<reference evidence="2" key="1">
    <citation type="submission" date="2022-01" db="EMBL/GenBank/DDBJ databases">
        <title>Genome sequnece data of strain Bradyrhizobium sp. nov.</title>
        <authorList>
            <person name="Zhang J."/>
        </authorList>
    </citation>
    <scope>NUCLEOTIDE SEQUENCE</scope>
    <source>
        <strain evidence="3">WYCCWR 12774</strain>
        <strain evidence="2">WYCCWR 13023</strain>
    </source>
</reference>
<dbReference type="EMBL" id="JAKLTY010000088">
    <property type="protein sequence ID" value="MCG2633251.1"/>
    <property type="molecule type" value="Genomic_DNA"/>
</dbReference>
<proteinExistence type="predicted"/>
<keyword evidence="1" id="KW-0472">Membrane</keyword>
<gene>
    <name evidence="3" type="ORF">L6637_38985</name>
    <name evidence="2" type="ORF">L6654_42865</name>
</gene>
<dbReference type="Proteomes" id="UP001139012">
    <property type="component" value="Unassembled WGS sequence"/>
</dbReference>
<protein>
    <submittedName>
        <fullName evidence="2">Uncharacterized protein</fullName>
    </submittedName>
</protein>
<sequence length="54" mass="5523">MAIAHTIPSSVRSHDGLIILGYIAFAGVLLAAIYFASGGPSFSDADLSVMAMVP</sequence>
<keyword evidence="1" id="KW-1133">Transmembrane helix</keyword>
<keyword evidence="4" id="KW-1185">Reference proteome</keyword>
<feature type="transmembrane region" description="Helical" evidence="1">
    <location>
        <begin position="17"/>
        <end position="37"/>
    </location>
</feature>
<dbReference type="EMBL" id="JAKLUA010000028">
    <property type="protein sequence ID" value="MCG2672913.1"/>
    <property type="molecule type" value="Genomic_DNA"/>
</dbReference>
<dbReference type="AlphaFoldDB" id="A0A9X1RJN9"/>
<evidence type="ECO:0000256" key="1">
    <source>
        <dbReference type="SAM" id="Phobius"/>
    </source>
</evidence>
<accession>A0A9X1RJN9</accession>
<dbReference type="Proteomes" id="UP001139054">
    <property type="component" value="Unassembled WGS sequence"/>
</dbReference>